<feature type="region of interest" description="Disordered" evidence="1">
    <location>
        <begin position="1"/>
        <end position="73"/>
    </location>
</feature>
<sequence length="193" mass="22293">MELEYNEDEDSQEEEHDLSVNEPAQSTHTQRPKRHTHTPRASRSPRAPRSPLAPRSPRASRSSRAPRAPRAIRPRQDLLELERYIQFGSNNERKNLDMYLADTKVDISAFSNMEVLDYWKDKQHRYGDLALLARDILSIPITTVASESAFSVRGRVLSPFRNRLLPKTVQALICTRNWLRGFVEFEGKLLVLN</sequence>
<dbReference type="Proteomes" id="UP000028999">
    <property type="component" value="Unassembled WGS sequence"/>
</dbReference>
<dbReference type="PANTHER" id="PTHR23272">
    <property type="entry name" value="BED FINGER-RELATED"/>
    <property type="match status" value="1"/>
</dbReference>
<dbReference type="STRING" id="3708.A0A078JVE2"/>
<feature type="compositionally biased region" description="Acidic residues" evidence="1">
    <location>
        <begin position="1"/>
        <end position="16"/>
    </location>
</feature>
<evidence type="ECO:0000313" key="4">
    <source>
        <dbReference type="Proteomes" id="UP000028999"/>
    </source>
</evidence>
<dbReference type="InterPro" id="IPR012337">
    <property type="entry name" value="RNaseH-like_sf"/>
</dbReference>
<dbReference type="AlphaFoldDB" id="A0A078JVE2"/>
<dbReference type="Pfam" id="PF05699">
    <property type="entry name" value="Dimer_Tnp_hAT"/>
    <property type="match status" value="1"/>
</dbReference>
<dbReference type="EMBL" id="LK039534">
    <property type="protein sequence ID" value="CDY69482.1"/>
    <property type="molecule type" value="Genomic_DNA"/>
</dbReference>
<feature type="compositionally biased region" description="Low complexity" evidence="1">
    <location>
        <begin position="41"/>
        <end position="71"/>
    </location>
</feature>
<dbReference type="InterPro" id="IPR008906">
    <property type="entry name" value="HATC_C_dom"/>
</dbReference>
<protein>
    <submittedName>
        <fullName evidence="3">BnaCnng63780D protein</fullName>
    </submittedName>
</protein>
<evidence type="ECO:0000259" key="2">
    <source>
        <dbReference type="Pfam" id="PF05699"/>
    </source>
</evidence>
<dbReference type="SUPFAM" id="SSF53098">
    <property type="entry name" value="Ribonuclease H-like"/>
    <property type="match status" value="1"/>
</dbReference>
<gene>
    <name evidence="3" type="primary">BnaCnng63780D</name>
    <name evidence="3" type="ORF">GSBRNA2T00088149001</name>
</gene>
<organism evidence="3 4">
    <name type="scientific">Brassica napus</name>
    <name type="common">Rape</name>
    <dbReference type="NCBI Taxonomy" id="3708"/>
    <lineage>
        <taxon>Eukaryota</taxon>
        <taxon>Viridiplantae</taxon>
        <taxon>Streptophyta</taxon>
        <taxon>Embryophyta</taxon>
        <taxon>Tracheophyta</taxon>
        <taxon>Spermatophyta</taxon>
        <taxon>Magnoliopsida</taxon>
        <taxon>eudicotyledons</taxon>
        <taxon>Gunneridae</taxon>
        <taxon>Pentapetalae</taxon>
        <taxon>rosids</taxon>
        <taxon>malvids</taxon>
        <taxon>Brassicales</taxon>
        <taxon>Brassicaceae</taxon>
        <taxon>Brassiceae</taxon>
        <taxon>Brassica</taxon>
    </lineage>
</organism>
<feature type="domain" description="HAT C-terminal dimerisation" evidence="2">
    <location>
        <begin position="95"/>
        <end position="179"/>
    </location>
</feature>
<dbReference type="PaxDb" id="3708-A0A078JVE2"/>
<dbReference type="GO" id="GO:0046983">
    <property type="term" value="F:protein dimerization activity"/>
    <property type="evidence" value="ECO:0007669"/>
    <property type="project" value="InterPro"/>
</dbReference>
<evidence type="ECO:0000256" key="1">
    <source>
        <dbReference type="SAM" id="MobiDB-lite"/>
    </source>
</evidence>
<name>A0A078JVE2_BRANA</name>
<evidence type="ECO:0000313" key="3">
    <source>
        <dbReference type="EMBL" id="CDY69482.1"/>
    </source>
</evidence>
<keyword evidence="4" id="KW-1185">Reference proteome</keyword>
<proteinExistence type="predicted"/>
<dbReference type="Gramene" id="CDY69482">
    <property type="protein sequence ID" value="CDY69482"/>
    <property type="gene ID" value="GSBRNA2T00088149001"/>
</dbReference>
<dbReference type="PANTHER" id="PTHR23272:SF166">
    <property type="entry name" value="ZINC FINGER BED DOMAIN-CONTAINING PROTEIN RICESLEEPER 2-LIKE ISOFORM X1"/>
    <property type="match status" value="1"/>
</dbReference>
<reference evidence="3 4" key="1">
    <citation type="journal article" date="2014" name="Science">
        <title>Plant genetics. Early allopolyploid evolution in the post-Neolithic Brassica napus oilseed genome.</title>
        <authorList>
            <person name="Chalhoub B."/>
            <person name="Denoeud F."/>
            <person name="Liu S."/>
            <person name="Parkin I.A."/>
            <person name="Tang H."/>
            <person name="Wang X."/>
            <person name="Chiquet J."/>
            <person name="Belcram H."/>
            <person name="Tong C."/>
            <person name="Samans B."/>
            <person name="Correa M."/>
            <person name="Da Silva C."/>
            <person name="Just J."/>
            <person name="Falentin C."/>
            <person name="Koh C.S."/>
            <person name="Le Clainche I."/>
            <person name="Bernard M."/>
            <person name="Bento P."/>
            <person name="Noel B."/>
            <person name="Labadie K."/>
            <person name="Alberti A."/>
            <person name="Charles M."/>
            <person name="Arnaud D."/>
            <person name="Guo H."/>
            <person name="Daviaud C."/>
            <person name="Alamery S."/>
            <person name="Jabbari K."/>
            <person name="Zhao M."/>
            <person name="Edger P.P."/>
            <person name="Chelaifa H."/>
            <person name="Tack D."/>
            <person name="Lassalle G."/>
            <person name="Mestiri I."/>
            <person name="Schnel N."/>
            <person name="Le Paslier M.C."/>
            <person name="Fan G."/>
            <person name="Renault V."/>
            <person name="Bayer P.E."/>
            <person name="Golicz A.A."/>
            <person name="Manoli S."/>
            <person name="Lee T.H."/>
            <person name="Thi V.H."/>
            <person name="Chalabi S."/>
            <person name="Hu Q."/>
            <person name="Fan C."/>
            <person name="Tollenaere R."/>
            <person name="Lu Y."/>
            <person name="Battail C."/>
            <person name="Shen J."/>
            <person name="Sidebottom C.H."/>
            <person name="Wang X."/>
            <person name="Canaguier A."/>
            <person name="Chauveau A."/>
            <person name="Berard A."/>
            <person name="Deniot G."/>
            <person name="Guan M."/>
            <person name="Liu Z."/>
            <person name="Sun F."/>
            <person name="Lim Y.P."/>
            <person name="Lyons E."/>
            <person name="Town C.D."/>
            <person name="Bancroft I."/>
            <person name="Wang X."/>
            <person name="Meng J."/>
            <person name="Ma J."/>
            <person name="Pires J.C."/>
            <person name="King G.J."/>
            <person name="Brunel D."/>
            <person name="Delourme R."/>
            <person name="Renard M."/>
            <person name="Aury J.M."/>
            <person name="Adams K.L."/>
            <person name="Batley J."/>
            <person name="Snowdon R.J."/>
            <person name="Tost J."/>
            <person name="Edwards D."/>
            <person name="Zhou Y."/>
            <person name="Hua W."/>
            <person name="Sharpe A.G."/>
            <person name="Paterson A.H."/>
            <person name="Guan C."/>
            <person name="Wincker P."/>
        </authorList>
    </citation>
    <scope>NUCLEOTIDE SEQUENCE [LARGE SCALE GENOMIC DNA]</scope>
    <source>
        <strain evidence="4">cv. Darmor-bzh</strain>
    </source>
</reference>
<feature type="compositionally biased region" description="Basic residues" evidence="1">
    <location>
        <begin position="30"/>
        <end position="40"/>
    </location>
</feature>
<accession>A0A078JVE2</accession>